<evidence type="ECO:0000256" key="2">
    <source>
        <dbReference type="SAM" id="Phobius"/>
    </source>
</evidence>
<keyword evidence="4" id="KW-1185">Reference proteome</keyword>
<dbReference type="InterPro" id="IPR024399">
    <property type="entry name" value="DUF2628"/>
</dbReference>
<dbReference type="AlphaFoldDB" id="A0A221KG64"/>
<keyword evidence="2" id="KW-1133">Transmembrane helix</keyword>
<sequence>MSGRELKAIAAAGGLSANDKVWKVGLTRWVDATAVKGLLPASALTEVPPPLPPAPTPSPPASAPVAAKAPPPRQATAPEPAPPAVRRKGNRPVTESKKGAPWAPAKTSLFFSGWVSLDVPEDLIGLFVGSEFGRYYEAKWYPPSSSESGKSSPKRKPRRWTFNLWGLAFGFLWLAYRRIYEPLLLGLVSMAACLIMAMVVPLQLPQLTWFLGTLMVLVHVACGVLGNQFYLRHAALQIQALTSRRLSEDVLQIRLRHAGGVSWLMPLTVLLGLALGIVGLAWGSSLFVR</sequence>
<feature type="compositionally biased region" description="Pro residues" evidence="1">
    <location>
        <begin position="47"/>
        <end position="62"/>
    </location>
</feature>
<feature type="transmembrane region" description="Helical" evidence="2">
    <location>
        <begin position="207"/>
        <end position="226"/>
    </location>
</feature>
<dbReference type="Proteomes" id="UP000199729">
    <property type="component" value="Chromosome"/>
</dbReference>
<feature type="region of interest" description="Disordered" evidence="1">
    <location>
        <begin position="43"/>
        <end position="100"/>
    </location>
</feature>
<feature type="transmembrane region" description="Helical" evidence="2">
    <location>
        <begin position="160"/>
        <end position="176"/>
    </location>
</feature>
<organism evidence="3 4">
    <name type="scientific">Vitreoscilla filiformis</name>
    <dbReference type="NCBI Taxonomy" id="63"/>
    <lineage>
        <taxon>Bacteria</taxon>
        <taxon>Pseudomonadati</taxon>
        <taxon>Pseudomonadota</taxon>
        <taxon>Betaproteobacteria</taxon>
        <taxon>Neisseriales</taxon>
        <taxon>Neisseriaceae</taxon>
        <taxon>Vitreoscilla</taxon>
    </lineage>
</organism>
<keyword evidence="2" id="KW-0472">Membrane</keyword>
<feature type="transmembrane region" description="Helical" evidence="2">
    <location>
        <begin position="263"/>
        <end position="288"/>
    </location>
</feature>
<dbReference type="Pfam" id="PF10947">
    <property type="entry name" value="DUF2628"/>
    <property type="match status" value="1"/>
</dbReference>
<evidence type="ECO:0008006" key="5">
    <source>
        <dbReference type="Google" id="ProtNLM"/>
    </source>
</evidence>
<keyword evidence="2" id="KW-0812">Transmembrane</keyword>
<dbReference type="EMBL" id="CP022423">
    <property type="protein sequence ID" value="ASM78016.1"/>
    <property type="molecule type" value="Genomic_DNA"/>
</dbReference>
<evidence type="ECO:0000313" key="3">
    <source>
        <dbReference type="EMBL" id="ASM78016.1"/>
    </source>
</evidence>
<accession>A0A221KG64</accession>
<dbReference type="KEGG" id="vff:VITFI_CDS2238"/>
<feature type="transmembrane region" description="Helical" evidence="2">
    <location>
        <begin position="182"/>
        <end position="200"/>
    </location>
</feature>
<feature type="compositionally biased region" description="Pro residues" evidence="1">
    <location>
        <begin position="69"/>
        <end position="83"/>
    </location>
</feature>
<proteinExistence type="predicted"/>
<gene>
    <name evidence="3" type="ORF">VITFI_CDS2238</name>
</gene>
<protein>
    <recommendedName>
        <fullName evidence="5">GYF domain-containing protein</fullName>
    </recommendedName>
</protein>
<evidence type="ECO:0000313" key="4">
    <source>
        <dbReference type="Proteomes" id="UP000199729"/>
    </source>
</evidence>
<evidence type="ECO:0000256" key="1">
    <source>
        <dbReference type="SAM" id="MobiDB-lite"/>
    </source>
</evidence>
<name>A0A221KG64_VITFI</name>
<reference evidence="3 4" key="1">
    <citation type="submission" date="2017-07" db="EMBL/GenBank/DDBJ databases">
        <title>Complete Genome Sequence of the cosmetic ferment Vitreoscilla filiformis (ATCC15551).</title>
        <authorList>
            <person name="Contreras S."/>
            <person name="Sagory-Zalkind P."/>
            <person name="Blanquart H."/>
            <person name="Iltis A."/>
            <person name="Morand S.C."/>
        </authorList>
    </citation>
    <scope>NUCLEOTIDE SEQUENCE [LARGE SCALE GENOMIC DNA]</scope>
    <source>
        <strain evidence="3 4">ATCC 15551</strain>
    </source>
</reference>